<organism evidence="2 3">
    <name type="scientific">Danaus chrysippus</name>
    <name type="common">African queen</name>
    <dbReference type="NCBI Taxonomy" id="151541"/>
    <lineage>
        <taxon>Eukaryota</taxon>
        <taxon>Metazoa</taxon>
        <taxon>Ecdysozoa</taxon>
        <taxon>Arthropoda</taxon>
        <taxon>Hexapoda</taxon>
        <taxon>Insecta</taxon>
        <taxon>Pterygota</taxon>
        <taxon>Neoptera</taxon>
        <taxon>Endopterygota</taxon>
        <taxon>Lepidoptera</taxon>
        <taxon>Glossata</taxon>
        <taxon>Ditrysia</taxon>
        <taxon>Papilionoidea</taxon>
        <taxon>Nymphalidae</taxon>
        <taxon>Danainae</taxon>
        <taxon>Danaini</taxon>
        <taxon>Danaina</taxon>
        <taxon>Danaus</taxon>
        <taxon>Anosia</taxon>
    </lineage>
</organism>
<feature type="compositionally biased region" description="Basic and acidic residues" evidence="1">
    <location>
        <begin position="27"/>
        <end position="41"/>
    </location>
</feature>
<accession>A0A8J2QNE1</accession>
<proteinExistence type="predicted"/>
<feature type="region of interest" description="Disordered" evidence="1">
    <location>
        <begin position="21"/>
        <end position="52"/>
    </location>
</feature>
<keyword evidence="3" id="KW-1185">Reference proteome</keyword>
<protein>
    <submittedName>
        <fullName evidence="2">(African queen) hypothetical protein</fullName>
    </submittedName>
</protein>
<dbReference type="AlphaFoldDB" id="A0A8J2QNE1"/>
<evidence type="ECO:0000313" key="3">
    <source>
        <dbReference type="Proteomes" id="UP000789524"/>
    </source>
</evidence>
<dbReference type="Proteomes" id="UP000789524">
    <property type="component" value="Unassembled WGS sequence"/>
</dbReference>
<evidence type="ECO:0000313" key="2">
    <source>
        <dbReference type="EMBL" id="CAG9566036.1"/>
    </source>
</evidence>
<dbReference type="EMBL" id="CAKASE010000055">
    <property type="protein sequence ID" value="CAG9566036.1"/>
    <property type="molecule type" value="Genomic_DNA"/>
</dbReference>
<evidence type="ECO:0000256" key="1">
    <source>
        <dbReference type="SAM" id="MobiDB-lite"/>
    </source>
</evidence>
<comment type="caution">
    <text evidence="2">The sequence shown here is derived from an EMBL/GenBank/DDBJ whole genome shotgun (WGS) entry which is preliminary data.</text>
</comment>
<reference evidence="2" key="1">
    <citation type="submission" date="2021-09" db="EMBL/GenBank/DDBJ databases">
        <authorList>
            <person name="Martin H S."/>
        </authorList>
    </citation>
    <scope>NUCLEOTIDE SEQUENCE</scope>
</reference>
<name>A0A8J2QNE1_9NEOP</name>
<sequence length="165" mass="18868">MGIMNNNIESLQAEYILQNKAKRDKRKTNIDKVASKQDTKGKKSKSRKNNKSVTIIKYNDKNKVYALKIKETYTNIIGRQNTTKMGSTCQVYRVEKSSPCESHEADLILSVSQNKINKKGKKEQNKSNSNVAVVKETVVAPEFRKRQIDNSQVPEQIMPSIEEIY</sequence>
<gene>
    <name evidence="2" type="ORF">DCHRY22_LOCUS6766</name>
</gene>
<dbReference type="OrthoDB" id="6915558at2759"/>